<dbReference type="Pfam" id="PF00440">
    <property type="entry name" value="TetR_N"/>
    <property type="match status" value="1"/>
</dbReference>
<dbReference type="AlphaFoldDB" id="A0A0M4RM96"/>
<evidence type="ECO:0000313" key="5">
    <source>
        <dbReference type="Proteomes" id="UP000062833"/>
    </source>
</evidence>
<dbReference type="Proteomes" id="UP000062833">
    <property type="component" value="Chromosome"/>
</dbReference>
<dbReference type="GO" id="GO:0000976">
    <property type="term" value="F:transcription cis-regulatory region binding"/>
    <property type="evidence" value="ECO:0007669"/>
    <property type="project" value="TreeGrafter"/>
</dbReference>
<evidence type="ECO:0000259" key="3">
    <source>
        <dbReference type="PROSITE" id="PS50977"/>
    </source>
</evidence>
<dbReference type="Gene3D" id="1.10.357.10">
    <property type="entry name" value="Tetracycline Repressor, domain 2"/>
    <property type="match status" value="1"/>
</dbReference>
<dbReference type="GO" id="GO:0003700">
    <property type="term" value="F:DNA-binding transcription factor activity"/>
    <property type="evidence" value="ECO:0007669"/>
    <property type="project" value="TreeGrafter"/>
</dbReference>
<evidence type="ECO:0000256" key="1">
    <source>
        <dbReference type="ARBA" id="ARBA00023125"/>
    </source>
</evidence>
<dbReference type="SUPFAM" id="SSF46689">
    <property type="entry name" value="Homeodomain-like"/>
    <property type="match status" value="1"/>
</dbReference>
<dbReference type="KEGG" id="aaq:AOC05_00890"/>
<keyword evidence="1 2" id="KW-0238">DNA-binding</keyword>
<accession>A0A0M4RM96</accession>
<feature type="domain" description="HTH tetR-type" evidence="3">
    <location>
        <begin position="17"/>
        <end position="77"/>
    </location>
</feature>
<dbReference type="PATRIC" id="fig|656366.3.peg.195"/>
<dbReference type="RefSeq" id="WP_062004863.1">
    <property type="nucleotide sequence ID" value="NZ_CP012677.1"/>
</dbReference>
<dbReference type="InterPro" id="IPR009057">
    <property type="entry name" value="Homeodomain-like_sf"/>
</dbReference>
<sequence>MVELLSGERTELPAYQRLRRQRILDAAKSLLHNYEYESIQIRDVAAEANVALGTLYRYFSSKEHLYANVVYDWTVPFSAAELSEVEELGTIETVSLRLRMALAAFERRPNFYKAILMLRSTNDPDVSVLMQQLGTSLEKPILSDLSMLPLDEASDITAMIWCVLMDLVARLLSGDKTMDEALRISDRFVQMVGLRLQQFEAETA</sequence>
<dbReference type="PRINTS" id="PR00455">
    <property type="entry name" value="HTHTETR"/>
</dbReference>
<evidence type="ECO:0000256" key="2">
    <source>
        <dbReference type="PROSITE-ProRule" id="PRU00335"/>
    </source>
</evidence>
<keyword evidence="5" id="KW-1185">Reference proteome</keyword>
<dbReference type="PROSITE" id="PS50977">
    <property type="entry name" value="HTH_TETR_2"/>
    <property type="match status" value="1"/>
</dbReference>
<dbReference type="PANTHER" id="PTHR30055:SF242">
    <property type="entry name" value="HTH-TYPE TRANSCRIPTIONAL REPRESSOR KSTR"/>
    <property type="match status" value="1"/>
</dbReference>
<dbReference type="PANTHER" id="PTHR30055">
    <property type="entry name" value="HTH-TYPE TRANSCRIPTIONAL REGULATOR RUTR"/>
    <property type="match status" value="1"/>
</dbReference>
<gene>
    <name evidence="4" type="ORF">AOC05_00890</name>
</gene>
<dbReference type="InterPro" id="IPR001647">
    <property type="entry name" value="HTH_TetR"/>
</dbReference>
<dbReference type="InterPro" id="IPR050109">
    <property type="entry name" value="HTH-type_TetR-like_transc_reg"/>
</dbReference>
<protein>
    <recommendedName>
        <fullName evidence="3">HTH tetR-type domain-containing protein</fullName>
    </recommendedName>
</protein>
<reference evidence="5" key="1">
    <citation type="submission" date="2015-09" db="EMBL/GenBank/DDBJ databases">
        <title>Complete genome of Arthrobacter alpinus strain R3.8.</title>
        <authorList>
            <person name="See-Too W.S."/>
            <person name="Chan K.G."/>
        </authorList>
    </citation>
    <scope>NUCLEOTIDE SEQUENCE [LARGE SCALE GENOMIC DNA]</scope>
    <source>
        <strain evidence="5">R3.8</strain>
    </source>
</reference>
<feature type="DNA-binding region" description="H-T-H motif" evidence="2">
    <location>
        <begin position="40"/>
        <end position="59"/>
    </location>
</feature>
<dbReference type="EMBL" id="CP012677">
    <property type="protein sequence ID" value="ALE91251.1"/>
    <property type="molecule type" value="Genomic_DNA"/>
</dbReference>
<evidence type="ECO:0000313" key="4">
    <source>
        <dbReference type="EMBL" id="ALE91251.1"/>
    </source>
</evidence>
<proteinExistence type="predicted"/>
<dbReference type="OrthoDB" id="3192968at2"/>
<organism evidence="4 5">
    <name type="scientific">Arthrobacter alpinus</name>
    <dbReference type="NCBI Taxonomy" id="656366"/>
    <lineage>
        <taxon>Bacteria</taxon>
        <taxon>Bacillati</taxon>
        <taxon>Actinomycetota</taxon>
        <taxon>Actinomycetes</taxon>
        <taxon>Micrococcales</taxon>
        <taxon>Micrococcaceae</taxon>
        <taxon>Arthrobacter</taxon>
    </lineage>
</organism>
<name>A0A0M4RM96_9MICC</name>